<dbReference type="InterPro" id="IPR014550">
    <property type="entry name" value="UCP028704_OpgC"/>
</dbReference>
<dbReference type="AlphaFoldDB" id="A0A3T0SZV9"/>
<feature type="transmembrane region" description="Helical" evidence="5">
    <location>
        <begin position="736"/>
        <end position="754"/>
    </location>
</feature>
<keyword evidence="8" id="KW-0808">Transferase</keyword>
<feature type="chain" id="PRO_5019481002" evidence="6">
    <location>
        <begin position="40"/>
        <end position="826"/>
    </location>
</feature>
<sequence>MSDEGTHVSAASWRRARRLLSAAVGAALAVGAAAAPALAQETEPDTAAESVFSPASGAYFGTSLDWSIDSAAAQADRLGRSSALLEHSASLPISEDETTYLAQFLRQAEGEGALAAVTLRPEGDLAAFDDTDAEAAVDALDRARADEALPLYVRFAPDMNSTWVPWGQRPEEYIAAFRTFADVLHDRLPDSVVVWSPTAGDSYPFTAAGPTGAAPLDTNGDGLLGRDDDPYGPYYPGDDVVDWVGLAAYHDASGGGAPRNALPAAGELADDLSGDGDLDFYGRFAEATRTPMLLETAAFYSPGAGGPDELTVKQAWWRQVMAETSGDDRPLLDAVLWRDSAGTRAAVGEVVIDWSISGSGATAAAFDADAGSSALVFGPVYQPFTPSSPVPTGGGTIGGAAAWMVVAVVLIVAAGLTAWGLSLRRSRRLAYDGPPNRDLRIDLLRGVAIVFVVINHVALVSIWQNATQEAIGMVSGAELFVLFSGAVLGLVHRPKVLGGGIGEVTLRTGRRAVTLYVTALVITLVVGLVGLLDAVRSTPATTYVDQGTGAAGSDATGRVYNLYENFESLFRYPVDPSIVVDLAALRLGPWQVNVLGLYVVMLLLSPLILWALSRRQWVAVLAVSWAVYAAQAVLHLRVLPSQFEDSFPLLTWQMLFVTGMVAGFHRREIVAWFTTRSGRIVLAVCVMATVVLAIFSWNNPYLSSTYDVRLGLVPANTFSDIYSFAFERTTLDLGRVLNLFLVVVTAYAALTVLWKPFHRLLGWFFIPLGQATLYVFVMHVLFVLIVANVPVLREGNPVIDSIAYLLVLALLWLMVRTRFLFAVVPR</sequence>
<evidence type="ECO:0000256" key="4">
    <source>
        <dbReference type="PROSITE-ProRule" id="PRU01100"/>
    </source>
</evidence>
<dbReference type="RefSeq" id="WP_127886734.1">
    <property type="nucleotide sequence ID" value="NZ_CP028137.1"/>
</dbReference>
<feature type="transmembrane region" description="Helical" evidence="5">
    <location>
        <begin position="617"/>
        <end position="634"/>
    </location>
</feature>
<feature type="transmembrane region" description="Helical" evidence="5">
    <location>
        <begin position="646"/>
        <end position="665"/>
    </location>
</feature>
<dbReference type="InterPro" id="IPR022790">
    <property type="entry name" value="GH26_dom"/>
</dbReference>
<keyword evidence="3" id="KW-0326">Glycosidase</keyword>
<dbReference type="PANTHER" id="PTHR40079:SF4">
    <property type="entry name" value="GH26 DOMAIN-CONTAINING PROTEIN-RELATED"/>
    <property type="match status" value="1"/>
</dbReference>
<dbReference type="Pfam" id="PF10129">
    <property type="entry name" value="OpgC_C"/>
    <property type="match status" value="1"/>
</dbReference>
<proteinExistence type="inferred from homology"/>
<organism evidence="8 9">
    <name type="scientific">Rathayibacter festucae DSM 15932</name>
    <dbReference type="NCBI Taxonomy" id="1328866"/>
    <lineage>
        <taxon>Bacteria</taxon>
        <taxon>Bacillati</taxon>
        <taxon>Actinomycetota</taxon>
        <taxon>Actinomycetes</taxon>
        <taxon>Micrococcales</taxon>
        <taxon>Microbacteriaceae</taxon>
        <taxon>Rathayibacter</taxon>
    </lineage>
</organism>
<dbReference type="Proteomes" id="UP000285317">
    <property type="component" value="Chromosome"/>
</dbReference>
<dbReference type="PROSITE" id="PS51764">
    <property type="entry name" value="GH26"/>
    <property type="match status" value="1"/>
</dbReference>
<evidence type="ECO:0000313" key="8">
    <source>
        <dbReference type="EMBL" id="AZZ51848.1"/>
    </source>
</evidence>
<feature type="transmembrane region" description="Helical" evidence="5">
    <location>
        <begin position="590"/>
        <end position="610"/>
    </location>
</feature>
<feature type="transmembrane region" description="Helical" evidence="5">
    <location>
        <begin position="443"/>
        <end position="464"/>
    </location>
</feature>
<evidence type="ECO:0000256" key="1">
    <source>
        <dbReference type="ARBA" id="ARBA00007754"/>
    </source>
</evidence>
<dbReference type="GO" id="GO:0016985">
    <property type="term" value="F:mannan endo-1,4-beta-mannosidase activity"/>
    <property type="evidence" value="ECO:0007669"/>
    <property type="project" value="InterPro"/>
</dbReference>
<comment type="similarity">
    <text evidence="1 4">Belongs to the glycosyl hydrolase 26 family.</text>
</comment>
<dbReference type="InterPro" id="IPR017853">
    <property type="entry name" value="GH"/>
</dbReference>
<evidence type="ECO:0000256" key="6">
    <source>
        <dbReference type="SAM" id="SignalP"/>
    </source>
</evidence>
<comment type="caution">
    <text evidence="4">Lacks conserved residue(s) required for the propagation of feature annotation.</text>
</comment>
<feature type="transmembrane region" description="Helical" evidence="5">
    <location>
        <begin position="677"/>
        <end position="697"/>
    </location>
</feature>
<evidence type="ECO:0000256" key="3">
    <source>
        <dbReference type="ARBA" id="ARBA00023295"/>
    </source>
</evidence>
<keyword evidence="8" id="KW-0012">Acyltransferase</keyword>
<feature type="transmembrane region" description="Helical" evidence="5">
    <location>
        <begin position="470"/>
        <end position="491"/>
    </location>
</feature>
<evidence type="ECO:0000313" key="9">
    <source>
        <dbReference type="Proteomes" id="UP000285317"/>
    </source>
</evidence>
<name>A0A3T0SZV9_9MICO</name>
<evidence type="ECO:0000256" key="5">
    <source>
        <dbReference type="SAM" id="Phobius"/>
    </source>
</evidence>
<keyword evidence="6" id="KW-0732">Signal</keyword>
<feature type="transmembrane region" description="Helical" evidence="5">
    <location>
        <begin position="512"/>
        <end position="532"/>
    </location>
</feature>
<dbReference type="GO" id="GO:0006080">
    <property type="term" value="P:substituted mannan metabolic process"/>
    <property type="evidence" value="ECO:0007669"/>
    <property type="project" value="InterPro"/>
</dbReference>
<keyword evidence="5" id="KW-1133">Transmembrane helix</keyword>
<feature type="domain" description="GH26" evidence="7">
    <location>
        <begin position="10"/>
        <end position="379"/>
    </location>
</feature>
<keyword evidence="2" id="KW-0378">Hydrolase</keyword>
<dbReference type="SUPFAM" id="SSF51445">
    <property type="entry name" value="(Trans)glycosidases"/>
    <property type="match status" value="1"/>
</dbReference>
<accession>A0A3T0SZV9</accession>
<reference evidence="8 9" key="1">
    <citation type="submission" date="2018-03" db="EMBL/GenBank/DDBJ databases">
        <title>Bacteriophage NCPPB3778 and a type I-E CRISPR drive the evolution of the US Biological Select Agent, Rathayibacter toxicus.</title>
        <authorList>
            <person name="Davis E.W.II."/>
            <person name="Tabima J.F."/>
            <person name="Weisberg A.J."/>
            <person name="Dantas Lopes L."/>
            <person name="Wiseman M.S."/>
            <person name="Wiseman M.S."/>
            <person name="Pupko T."/>
            <person name="Belcher M.S."/>
            <person name="Sechler A.J."/>
            <person name="Tancos M.A."/>
            <person name="Schroeder B.K."/>
            <person name="Murray T.D."/>
            <person name="Luster D.G."/>
            <person name="Schneider W.L."/>
            <person name="Rogers E."/>
            <person name="Andreote F.D."/>
            <person name="Grunwald N.J."/>
            <person name="Putnam M.L."/>
            <person name="Chang J.H."/>
        </authorList>
    </citation>
    <scope>NUCLEOTIDE SEQUENCE [LARGE SCALE GENOMIC DNA]</scope>
    <source>
        <strain evidence="8 9">DSM 15932</strain>
    </source>
</reference>
<dbReference type="KEGG" id="rfs:C1I64_07160"/>
<dbReference type="InterPro" id="IPR000805">
    <property type="entry name" value="Glyco_hydro_26"/>
</dbReference>
<feature type="transmembrane region" description="Helical" evidence="5">
    <location>
        <begin position="400"/>
        <end position="422"/>
    </location>
</feature>
<evidence type="ECO:0000259" key="7">
    <source>
        <dbReference type="PROSITE" id="PS51764"/>
    </source>
</evidence>
<evidence type="ECO:0000256" key="2">
    <source>
        <dbReference type="ARBA" id="ARBA00022801"/>
    </source>
</evidence>
<feature type="transmembrane region" description="Helical" evidence="5">
    <location>
        <begin position="801"/>
        <end position="824"/>
    </location>
</feature>
<dbReference type="GO" id="GO:0016746">
    <property type="term" value="F:acyltransferase activity"/>
    <property type="evidence" value="ECO:0007669"/>
    <property type="project" value="UniProtKB-KW"/>
</dbReference>
<feature type="signal peptide" evidence="6">
    <location>
        <begin position="1"/>
        <end position="39"/>
    </location>
</feature>
<dbReference type="EMBL" id="CP028137">
    <property type="protein sequence ID" value="AZZ51848.1"/>
    <property type="molecule type" value="Genomic_DNA"/>
</dbReference>
<protein>
    <submittedName>
        <fullName evidence="8">Acyltransferase</fullName>
    </submittedName>
</protein>
<dbReference type="PANTHER" id="PTHR40079">
    <property type="entry name" value="MANNAN ENDO-1,4-BETA-MANNOSIDASE E-RELATED"/>
    <property type="match status" value="1"/>
</dbReference>
<keyword evidence="5" id="KW-0812">Transmembrane</keyword>
<dbReference type="Gene3D" id="3.20.20.80">
    <property type="entry name" value="Glycosidases"/>
    <property type="match status" value="1"/>
</dbReference>
<gene>
    <name evidence="8" type="ORF">C1I64_07160</name>
</gene>
<feature type="transmembrane region" description="Helical" evidence="5">
    <location>
        <begin position="761"/>
        <end position="789"/>
    </location>
</feature>
<keyword evidence="5" id="KW-0472">Membrane</keyword>